<proteinExistence type="predicted"/>
<reference evidence="8" key="1">
    <citation type="submission" date="2023-06" db="EMBL/GenBank/DDBJ databases">
        <title>Genome-scale phylogeny and comparative genomics of the fungal order Sordariales.</title>
        <authorList>
            <consortium name="Lawrence Berkeley National Laboratory"/>
            <person name="Hensen N."/>
            <person name="Bonometti L."/>
            <person name="Westerberg I."/>
            <person name="Brannstrom I.O."/>
            <person name="Guillou S."/>
            <person name="Cros-Aarteil S."/>
            <person name="Calhoun S."/>
            <person name="Haridas S."/>
            <person name="Kuo A."/>
            <person name="Mondo S."/>
            <person name="Pangilinan J."/>
            <person name="Riley R."/>
            <person name="Labutti K."/>
            <person name="Andreopoulos B."/>
            <person name="Lipzen A."/>
            <person name="Chen C."/>
            <person name="Yanf M."/>
            <person name="Daum C."/>
            <person name="Ng V."/>
            <person name="Clum A."/>
            <person name="Steindorff A."/>
            <person name="Ohm R."/>
            <person name="Martin F."/>
            <person name="Silar P."/>
            <person name="Natvig D."/>
            <person name="Lalanne C."/>
            <person name="Gautier V."/>
            <person name="Ament-Velasquez S.L."/>
            <person name="Kruys A."/>
            <person name="Hutchinson M.I."/>
            <person name="Powell A.J."/>
            <person name="Barry K."/>
            <person name="Miller A.N."/>
            <person name="Grigoriev I.V."/>
            <person name="Debuchy R."/>
            <person name="Gladieux P."/>
            <person name="Thoren M.H."/>
            <person name="Johannesson H."/>
        </authorList>
    </citation>
    <scope>NUCLEOTIDE SEQUENCE</scope>
    <source>
        <strain evidence="8">SMH2532-1</strain>
    </source>
</reference>
<keyword evidence="4" id="KW-0256">Endoplasmic reticulum</keyword>
<feature type="compositionally biased region" description="Polar residues" evidence="7">
    <location>
        <begin position="20"/>
        <end position="31"/>
    </location>
</feature>
<evidence type="ECO:0000256" key="2">
    <source>
        <dbReference type="ARBA" id="ARBA00004240"/>
    </source>
</evidence>
<feature type="region of interest" description="Disordered" evidence="7">
    <location>
        <begin position="1140"/>
        <end position="1166"/>
    </location>
</feature>
<feature type="compositionally biased region" description="Basic and acidic residues" evidence="7">
    <location>
        <begin position="145"/>
        <end position="160"/>
    </location>
</feature>
<evidence type="ECO:0000256" key="5">
    <source>
        <dbReference type="ARBA" id="ARBA00023128"/>
    </source>
</evidence>
<dbReference type="GO" id="GO:0016020">
    <property type="term" value="C:membrane"/>
    <property type="evidence" value="ECO:0007669"/>
    <property type="project" value="UniProtKB-SubCell"/>
</dbReference>
<sequence length="1247" mass="140454">MTDPEPKLSPPGATPDGTPNPGSDPQPATSAETKRPGIFSTLPIFGDRPSNQRKSSVAVAPESPLAEPTSQQSQPGPTRDKGSKPPSLLPEAQFESSDFGLQVFKAEEPTPVSVDIIAVHDLGETASDAWTDGVGPATGRVRGTMAEREREASPSSHDQRPPPVKRLTGDTLADPKGKNDLLAPTVPLVNDRQRSTERSARSSSEFDKRRVNWLQDLLSHDIPQSRILAFSYPEPNFGKKSGGWIRYVENVAQQLLNYVGRYRSDAGNRNVPIVFIGYGFGGVIIQKAIELAVTRRQSQDESVLVPAQAIYQMLFLDTPFPEPEHEDGAEERLFPPNTNVRMCDIIRQIEEREKDSEILETLWASFLNAYEKAYASPDDDIDVTWLYSQAKTKPAGEHLQLSSLVADRLNVTSKIDITMTSVSTFRHRRLAIIPDAQDYIYRAILSRMRSTLLFQGIYLRNSDLIFSILESKNLAIIRDLEGDLTPLHAAAKLRPPDEPIVTKLINQMPDDIMQRDEKGRIPLHFAIDAAWKTWTENSLSDGIRSDFKEIISFLMRNMQRTDFDIKDDYGISPWDVLTCNPGNCRCGQENPMECPAYWIWELRDNLEPISGPALEEDTGGLTEPVAPGEESAQYRACVTTNGTVAEFYHVFDEKTKRTQERINLKTPSVYRMIYDPRYGCAKILEFSRRYEESQNFRCRWIHIPANNEQWLSDLILSLGVQDDSMDDERHDGLSIFNRYMNPHAKKYDFKQNKTQDDAPILTSRASLPSVPEEQFEAETTHSTRRSTQTSSIDAEASRHASSSSMRTSWESLCLKHPISGLAGKLKTVALFMPVLSYESHEEWKLVFGTITAHATREKTPDSLYRRGNSGWIGNNSPGSVRSHKDTESDLIDGYISPSDDTGPLHCRRTLDQYSYYMLETTERRDKDQVVYRWAAEKQRKASQPGASTSWEPSQQGDSTLSSENLFSDPALLNSSPIVMIDQLWLWVMPNGTVITSLPNTHRQSEKYNIRTLLSREIEKNKKRSAIRGPEDLVGIVLETCLEVMTREGPSRVKLQECFQSSINAIAEDEAVAMEKFLSSVDNLAKAKDPFLLTEEIDSFSKISTESKRLVEIIDIRDELDIIKSVLTTQKKVLKQLRDTIRSEGRSSTSENPDGKYSPESKSDVKSNKAYGDTAFRNTVAVEDALWIVDDNLTRVKEMDDSATRVHDSLKQLLDFKQQQASGWESRYAKKLSEQGQRQNTVSCPTPK</sequence>
<feature type="region of interest" description="Disordered" evidence="7">
    <location>
        <begin position="763"/>
        <end position="803"/>
    </location>
</feature>
<dbReference type="Gene3D" id="1.25.40.20">
    <property type="entry name" value="Ankyrin repeat-containing domain"/>
    <property type="match status" value="1"/>
</dbReference>
<feature type="region of interest" description="Disordered" evidence="7">
    <location>
        <begin position="127"/>
        <end position="205"/>
    </location>
</feature>
<dbReference type="Proteomes" id="UP001174936">
    <property type="component" value="Unassembled WGS sequence"/>
</dbReference>
<evidence type="ECO:0000256" key="3">
    <source>
        <dbReference type="ARBA" id="ARBA00004370"/>
    </source>
</evidence>
<dbReference type="PANTHER" id="PTHR48182">
    <property type="entry name" value="PROTEIN SERAC1"/>
    <property type="match status" value="1"/>
</dbReference>
<evidence type="ECO:0000256" key="4">
    <source>
        <dbReference type="ARBA" id="ARBA00022824"/>
    </source>
</evidence>
<feature type="compositionally biased region" description="Basic and acidic residues" evidence="7">
    <location>
        <begin position="191"/>
        <end position="205"/>
    </location>
</feature>
<dbReference type="GO" id="GO:0005783">
    <property type="term" value="C:endoplasmic reticulum"/>
    <property type="evidence" value="ECO:0007669"/>
    <property type="project" value="UniProtKB-SubCell"/>
</dbReference>
<keyword evidence="9" id="KW-1185">Reference proteome</keyword>
<dbReference type="InterPro" id="IPR036770">
    <property type="entry name" value="Ankyrin_rpt-contain_sf"/>
</dbReference>
<dbReference type="SUPFAM" id="SSF48403">
    <property type="entry name" value="Ankyrin repeat"/>
    <property type="match status" value="1"/>
</dbReference>
<evidence type="ECO:0000313" key="9">
    <source>
        <dbReference type="Proteomes" id="UP001174936"/>
    </source>
</evidence>
<accession>A0AA40CND1</accession>
<comment type="subcellular location">
    <subcellularLocation>
        <location evidence="2">Endoplasmic reticulum</location>
    </subcellularLocation>
    <subcellularLocation>
        <location evidence="3">Membrane</location>
    </subcellularLocation>
    <subcellularLocation>
        <location evidence="1">Mitochondrion</location>
    </subcellularLocation>
</comment>
<dbReference type="GO" id="GO:0005739">
    <property type="term" value="C:mitochondrion"/>
    <property type="evidence" value="ECO:0007669"/>
    <property type="project" value="UniProtKB-SubCell"/>
</dbReference>
<feature type="compositionally biased region" description="Polar residues" evidence="7">
    <location>
        <begin position="1233"/>
        <end position="1247"/>
    </location>
</feature>
<evidence type="ECO:0000313" key="8">
    <source>
        <dbReference type="EMBL" id="KAK0643778.1"/>
    </source>
</evidence>
<keyword evidence="6" id="KW-0472">Membrane</keyword>
<dbReference type="EMBL" id="JAULSV010000005">
    <property type="protein sequence ID" value="KAK0643778.1"/>
    <property type="molecule type" value="Genomic_DNA"/>
</dbReference>
<feature type="compositionally biased region" description="Basic and acidic residues" evidence="7">
    <location>
        <begin position="1152"/>
        <end position="1166"/>
    </location>
</feature>
<gene>
    <name evidence="8" type="ORF">B0T16DRAFT_188724</name>
</gene>
<dbReference type="AlphaFoldDB" id="A0AA40CND1"/>
<name>A0AA40CND1_9PEZI</name>
<organism evidence="8 9">
    <name type="scientific">Cercophora newfieldiana</name>
    <dbReference type="NCBI Taxonomy" id="92897"/>
    <lineage>
        <taxon>Eukaryota</taxon>
        <taxon>Fungi</taxon>
        <taxon>Dikarya</taxon>
        <taxon>Ascomycota</taxon>
        <taxon>Pezizomycotina</taxon>
        <taxon>Sordariomycetes</taxon>
        <taxon>Sordariomycetidae</taxon>
        <taxon>Sordariales</taxon>
        <taxon>Lasiosphaeriaceae</taxon>
        <taxon>Cercophora</taxon>
    </lineage>
</organism>
<feature type="region of interest" description="Disordered" evidence="7">
    <location>
        <begin position="1226"/>
        <end position="1247"/>
    </location>
</feature>
<feature type="region of interest" description="Disordered" evidence="7">
    <location>
        <begin position="1"/>
        <end position="95"/>
    </location>
</feature>
<feature type="compositionally biased region" description="Polar residues" evidence="7">
    <location>
        <begin position="944"/>
        <end position="962"/>
    </location>
</feature>
<feature type="region of interest" description="Disordered" evidence="7">
    <location>
        <begin position="937"/>
        <end position="962"/>
    </location>
</feature>
<evidence type="ECO:0008006" key="10">
    <source>
        <dbReference type="Google" id="ProtNLM"/>
    </source>
</evidence>
<keyword evidence="5" id="KW-0496">Mitochondrion</keyword>
<protein>
    <recommendedName>
        <fullName evidence="10">Ankyrin repeat protein</fullName>
    </recommendedName>
</protein>
<dbReference type="PANTHER" id="PTHR48182:SF2">
    <property type="entry name" value="PROTEIN SERAC1"/>
    <property type="match status" value="1"/>
</dbReference>
<dbReference type="InterPro" id="IPR052374">
    <property type="entry name" value="SERAC1"/>
</dbReference>
<evidence type="ECO:0000256" key="1">
    <source>
        <dbReference type="ARBA" id="ARBA00004173"/>
    </source>
</evidence>
<comment type="caution">
    <text evidence="8">The sequence shown here is derived from an EMBL/GenBank/DDBJ whole genome shotgun (WGS) entry which is preliminary data.</text>
</comment>
<evidence type="ECO:0000256" key="6">
    <source>
        <dbReference type="ARBA" id="ARBA00023136"/>
    </source>
</evidence>
<evidence type="ECO:0000256" key="7">
    <source>
        <dbReference type="SAM" id="MobiDB-lite"/>
    </source>
</evidence>